<feature type="region of interest" description="Disordered" evidence="1">
    <location>
        <begin position="524"/>
        <end position="558"/>
    </location>
</feature>
<dbReference type="InterPro" id="IPR016159">
    <property type="entry name" value="Cullin_repeat-like_dom_sf"/>
</dbReference>
<feature type="compositionally biased region" description="Basic and acidic residues" evidence="1">
    <location>
        <begin position="540"/>
        <end position="549"/>
    </location>
</feature>
<evidence type="ECO:0000313" key="4">
    <source>
        <dbReference type="Proteomes" id="UP001221757"/>
    </source>
</evidence>
<dbReference type="Gene3D" id="1.20.1310.10">
    <property type="entry name" value="Cullin Repeats"/>
    <property type="match status" value="1"/>
</dbReference>
<protein>
    <submittedName>
        <fullName evidence="3">Uncharacterized protein</fullName>
    </submittedName>
</protein>
<feature type="transmembrane region" description="Helical" evidence="2">
    <location>
        <begin position="145"/>
        <end position="163"/>
    </location>
</feature>
<proteinExistence type="predicted"/>
<name>A0AAD7C6S4_MYCRO</name>
<dbReference type="EMBL" id="JARKIE010000425">
    <property type="protein sequence ID" value="KAJ7640594.1"/>
    <property type="molecule type" value="Genomic_DNA"/>
</dbReference>
<accession>A0AAD7C6S4</accession>
<gene>
    <name evidence="3" type="ORF">B0H17DRAFT_1339269</name>
</gene>
<keyword evidence="2" id="KW-0472">Membrane</keyword>
<keyword evidence="4" id="KW-1185">Reference proteome</keyword>
<keyword evidence="2" id="KW-1133">Transmembrane helix</keyword>
<feature type="transmembrane region" description="Helical" evidence="2">
    <location>
        <begin position="175"/>
        <end position="196"/>
    </location>
</feature>
<evidence type="ECO:0000256" key="1">
    <source>
        <dbReference type="SAM" id="MobiDB-lite"/>
    </source>
</evidence>
<comment type="caution">
    <text evidence="3">The sequence shown here is derived from an EMBL/GenBank/DDBJ whole genome shotgun (WGS) entry which is preliminary data.</text>
</comment>
<dbReference type="SUPFAM" id="SSF74788">
    <property type="entry name" value="Cullin repeat-like"/>
    <property type="match status" value="1"/>
</dbReference>
<reference evidence="3" key="1">
    <citation type="submission" date="2023-03" db="EMBL/GenBank/DDBJ databases">
        <title>Massive genome expansion in bonnet fungi (Mycena s.s.) driven by repeated elements and novel gene families across ecological guilds.</title>
        <authorList>
            <consortium name="Lawrence Berkeley National Laboratory"/>
            <person name="Harder C.B."/>
            <person name="Miyauchi S."/>
            <person name="Viragh M."/>
            <person name="Kuo A."/>
            <person name="Thoen E."/>
            <person name="Andreopoulos B."/>
            <person name="Lu D."/>
            <person name="Skrede I."/>
            <person name="Drula E."/>
            <person name="Henrissat B."/>
            <person name="Morin E."/>
            <person name="Kohler A."/>
            <person name="Barry K."/>
            <person name="LaButti K."/>
            <person name="Morin E."/>
            <person name="Salamov A."/>
            <person name="Lipzen A."/>
            <person name="Mereny Z."/>
            <person name="Hegedus B."/>
            <person name="Baldrian P."/>
            <person name="Stursova M."/>
            <person name="Weitz H."/>
            <person name="Taylor A."/>
            <person name="Grigoriev I.V."/>
            <person name="Nagy L.G."/>
            <person name="Martin F."/>
            <person name="Kauserud H."/>
        </authorList>
    </citation>
    <scope>NUCLEOTIDE SEQUENCE</scope>
    <source>
        <strain evidence="3">CBHHK067</strain>
    </source>
</reference>
<evidence type="ECO:0000256" key="2">
    <source>
        <dbReference type="SAM" id="Phobius"/>
    </source>
</evidence>
<feature type="transmembrane region" description="Helical" evidence="2">
    <location>
        <begin position="293"/>
        <end position="314"/>
    </location>
</feature>
<organism evidence="3 4">
    <name type="scientific">Mycena rosella</name>
    <name type="common">Pink bonnet</name>
    <name type="synonym">Agaricus rosellus</name>
    <dbReference type="NCBI Taxonomy" id="1033263"/>
    <lineage>
        <taxon>Eukaryota</taxon>
        <taxon>Fungi</taxon>
        <taxon>Dikarya</taxon>
        <taxon>Basidiomycota</taxon>
        <taxon>Agaricomycotina</taxon>
        <taxon>Agaricomycetes</taxon>
        <taxon>Agaricomycetidae</taxon>
        <taxon>Agaricales</taxon>
        <taxon>Marasmiineae</taxon>
        <taxon>Mycenaceae</taxon>
        <taxon>Mycena</taxon>
    </lineage>
</organism>
<sequence length="718" mass="80698">MSSFGATFSSGIQDVSAILSLFGTEECELHVGSALRGGGRGGYLYAAITPVSIFGSLGPARAAVSIMFASVPFVGARTLRHLGFEAKGDALAITMLDGDRYVAERRLLTLLNKHYVRSAQNFSIDRPALPYRPFPFPLRPWDLKLLLASLFVAWLGVTPYIHFSLHHPSSHALTLFFPFCRVVGGLLCVFPGQLILQYRIEKILKQRILFKGINDLLNDRNVKIPTRYIRPWDESHASEACLFSLVQFLKTPMAKTRNAAPFIDLLSQVLHLPAKSTPAELALAMKPYLTDTWGWLTMLSTLLLGFLMTLVGYVGCFTIVQNSSVPSDTYIWLGAEAALAAIRLLTWASNPSWDDSDGLWLNLHPRKSKPLQHTLGTGENPPGTFKIIHETRFWEALTAYSGPVNINEMRKIHGFRHWYSWIRRKTAQGSTEMLYIILEGKHTVLCRMREDTQDIEFHRADLTINPGHAMQLETLEEDHELLKWPSEFRISVFEHYNFILSSKGGDCVPIRVSWPLSESSVSGPTDIAIGVPDGGNSSHRPRDGERATPVDDSDSTQTWSKLQGTVGSTLSGTQLTYTEFSVCFRIISNNATSRDLHRRLSTYLSGYTQSIRQQALALGSDRDLAYFYNERWRTYSRGALSLNRLFRPINSNLVKIERQRSEDTVDTVKNMAFAQWNGNVLQALSVRLSVNPAMAIEVERTLASFMSRDLSPYDLRHF</sequence>
<dbReference type="AlphaFoldDB" id="A0AAD7C6S4"/>
<keyword evidence="2" id="KW-0812">Transmembrane</keyword>
<evidence type="ECO:0000313" key="3">
    <source>
        <dbReference type="EMBL" id="KAJ7640594.1"/>
    </source>
</evidence>
<dbReference type="Proteomes" id="UP001221757">
    <property type="component" value="Unassembled WGS sequence"/>
</dbReference>